<sequence length="53" mass="5691">MPRSVLLQLVCVLALVALGTMLLAVGSFGSGLIGLVGGAIWFWRLYRAIDRDT</sequence>
<keyword evidence="1" id="KW-0812">Transmembrane</keyword>
<reference evidence="2 3" key="1">
    <citation type="submission" date="2014-02" db="EMBL/GenBank/DDBJ databases">
        <title>Whole genome shotgun sequence of Rhodococcus wratislaviensis NBRC 100605.</title>
        <authorList>
            <person name="Hosoyama A."/>
            <person name="Tsuchikane K."/>
            <person name="Yoshida I."/>
            <person name="Ohji S."/>
            <person name="Ichikawa N."/>
            <person name="Yamazoe A."/>
            <person name="Fujita N."/>
        </authorList>
    </citation>
    <scope>NUCLEOTIDE SEQUENCE [LARGE SCALE GENOMIC DNA]</scope>
    <source>
        <strain evidence="2 3">NBRC 100605</strain>
    </source>
</reference>
<dbReference type="Proteomes" id="UP000019491">
    <property type="component" value="Unassembled WGS sequence"/>
</dbReference>
<protein>
    <submittedName>
        <fullName evidence="2">Uncharacterized protein</fullName>
    </submittedName>
</protein>
<evidence type="ECO:0000313" key="2">
    <source>
        <dbReference type="EMBL" id="GAF46973.1"/>
    </source>
</evidence>
<gene>
    <name evidence="2" type="ORF">RW1_035_01200</name>
</gene>
<comment type="caution">
    <text evidence="2">The sequence shown here is derived from an EMBL/GenBank/DDBJ whole genome shotgun (WGS) entry which is preliminary data.</text>
</comment>
<keyword evidence="1" id="KW-0472">Membrane</keyword>
<dbReference type="EMBL" id="BAWF01000035">
    <property type="protein sequence ID" value="GAF46973.1"/>
    <property type="molecule type" value="Genomic_DNA"/>
</dbReference>
<organism evidence="2 3">
    <name type="scientific">Rhodococcus wratislaviensis NBRC 100605</name>
    <dbReference type="NCBI Taxonomy" id="1219028"/>
    <lineage>
        <taxon>Bacteria</taxon>
        <taxon>Bacillati</taxon>
        <taxon>Actinomycetota</taxon>
        <taxon>Actinomycetes</taxon>
        <taxon>Mycobacteriales</taxon>
        <taxon>Nocardiaceae</taxon>
        <taxon>Rhodococcus</taxon>
    </lineage>
</organism>
<proteinExistence type="predicted"/>
<accession>X0PUY7</accession>
<dbReference type="AlphaFoldDB" id="X0PUY7"/>
<keyword evidence="1" id="KW-1133">Transmembrane helix</keyword>
<keyword evidence="3" id="KW-1185">Reference proteome</keyword>
<name>X0PUY7_RHOWR</name>
<feature type="transmembrane region" description="Helical" evidence="1">
    <location>
        <begin position="29"/>
        <end position="46"/>
    </location>
</feature>
<evidence type="ECO:0000256" key="1">
    <source>
        <dbReference type="SAM" id="Phobius"/>
    </source>
</evidence>
<evidence type="ECO:0000313" key="3">
    <source>
        <dbReference type="Proteomes" id="UP000019491"/>
    </source>
</evidence>